<evidence type="ECO:0000313" key="7">
    <source>
        <dbReference type="EMBL" id="HIU53492.1"/>
    </source>
</evidence>
<comment type="caution">
    <text evidence="7">The sequence shown here is derived from an EMBL/GenBank/DDBJ whole genome shotgun (WGS) entry which is preliminary data.</text>
</comment>
<gene>
    <name evidence="5 7" type="primary">rpmF</name>
    <name evidence="7" type="ORF">IAD20_05370</name>
</gene>
<sequence>MATPKKKTSTSRRNMRRSHDALAANSYQECPNCGELKRPHNVCPSCGQYNKREVVAQETASKE</sequence>
<comment type="similarity">
    <text evidence="1 5">Belongs to the bacterial ribosomal protein bL32 family.</text>
</comment>
<name>A0A9D1M4M8_9PROT</name>
<evidence type="ECO:0000256" key="5">
    <source>
        <dbReference type="HAMAP-Rule" id="MF_00340"/>
    </source>
</evidence>
<dbReference type="Pfam" id="PF01783">
    <property type="entry name" value="Ribosomal_L32p"/>
    <property type="match status" value="1"/>
</dbReference>
<dbReference type="Gene3D" id="1.20.5.640">
    <property type="entry name" value="Single helix bin"/>
    <property type="match status" value="1"/>
</dbReference>
<dbReference type="EMBL" id="DVNC01000035">
    <property type="protein sequence ID" value="HIU53492.1"/>
    <property type="molecule type" value="Genomic_DNA"/>
</dbReference>
<evidence type="ECO:0000256" key="4">
    <source>
        <dbReference type="ARBA" id="ARBA00035178"/>
    </source>
</evidence>
<feature type="compositionally biased region" description="Basic residues" evidence="6">
    <location>
        <begin position="1"/>
        <end position="16"/>
    </location>
</feature>
<organism evidence="7 8">
    <name type="scientific">Candidatus Scatocola faecipullorum</name>
    <dbReference type="NCBI Taxonomy" id="2840917"/>
    <lineage>
        <taxon>Bacteria</taxon>
        <taxon>Pseudomonadati</taxon>
        <taxon>Pseudomonadota</taxon>
        <taxon>Alphaproteobacteria</taxon>
        <taxon>Rhodospirillales</taxon>
        <taxon>Rhodospirillaceae</taxon>
        <taxon>Rhodospirillaceae incertae sedis</taxon>
        <taxon>Candidatus Scatocola</taxon>
    </lineage>
</organism>
<evidence type="ECO:0000313" key="8">
    <source>
        <dbReference type="Proteomes" id="UP000824107"/>
    </source>
</evidence>
<reference evidence="7" key="1">
    <citation type="submission" date="2020-10" db="EMBL/GenBank/DDBJ databases">
        <authorList>
            <person name="Gilroy R."/>
        </authorList>
    </citation>
    <scope>NUCLEOTIDE SEQUENCE</scope>
    <source>
        <strain evidence="7">ChiW3-316</strain>
    </source>
</reference>
<proteinExistence type="inferred from homology"/>
<dbReference type="PANTHER" id="PTHR35534:SF1">
    <property type="entry name" value="LARGE RIBOSOMAL SUBUNIT PROTEIN BL32"/>
    <property type="match status" value="1"/>
</dbReference>
<dbReference type="InterPro" id="IPR011332">
    <property type="entry name" value="Ribosomal_zn-bd"/>
</dbReference>
<evidence type="ECO:0000256" key="1">
    <source>
        <dbReference type="ARBA" id="ARBA00008560"/>
    </source>
</evidence>
<dbReference type="Proteomes" id="UP000824107">
    <property type="component" value="Unassembled WGS sequence"/>
</dbReference>
<dbReference type="PANTHER" id="PTHR35534">
    <property type="entry name" value="50S RIBOSOMAL PROTEIN L32"/>
    <property type="match status" value="1"/>
</dbReference>
<dbReference type="GO" id="GO:0003735">
    <property type="term" value="F:structural constituent of ribosome"/>
    <property type="evidence" value="ECO:0007669"/>
    <property type="project" value="InterPro"/>
</dbReference>
<keyword evidence="3 5" id="KW-0687">Ribonucleoprotein</keyword>
<dbReference type="SUPFAM" id="SSF57829">
    <property type="entry name" value="Zn-binding ribosomal proteins"/>
    <property type="match status" value="1"/>
</dbReference>
<dbReference type="AlphaFoldDB" id="A0A9D1M4M8"/>
<keyword evidence="2 5" id="KW-0689">Ribosomal protein</keyword>
<protein>
    <recommendedName>
        <fullName evidence="4 5">Large ribosomal subunit protein bL32</fullName>
    </recommendedName>
</protein>
<reference evidence="7" key="2">
    <citation type="journal article" date="2021" name="PeerJ">
        <title>Extensive microbial diversity within the chicken gut microbiome revealed by metagenomics and culture.</title>
        <authorList>
            <person name="Gilroy R."/>
            <person name="Ravi A."/>
            <person name="Getino M."/>
            <person name="Pursley I."/>
            <person name="Horton D.L."/>
            <person name="Alikhan N.F."/>
            <person name="Baker D."/>
            <person name="Gharbi K."/>
            <person name="Hall N."/>
            <person name="Watson M."/>
            <person name="Adriaenssens E.M."/>
            <person name="Foster-Nyarko E."/>
            <person name="Jarju S."/>
            <person name="Secka A."/>
            <person name="Antonio M."/>
            <person name="Oren A."/>
            <person name="Chaudhuri R.R."/>
            <person name="La Ragione R."/>
            <person name="Hildebrand F."/>
            <person name="Pallen M.J."/>
        </authorList>
    </citation>
    <scope>NUCLEOTIDE SEQUENCE</scope>
    <source>
        <strain evidence="7">ChiW3-316</strain>
    </source>
</reference>
<feature type="region of interest" description="Disordered" evidence="6">
    <location>
        <begin position="1"/>
        <end position="23"/>
    </location>
</feature>
<dbReference type="InterPro" id="IPR002677">
    <property type="entry name" value="Ribosomal_bL32"/>
</dbReference>
<dbReference type="HAMAP" id="MF_00340">
    <property type="entry name" value="Ribosomal_bL32"/>
    <property type="match status" value="1"/>
</dbReference>
<accession>A0A9D1M4M8</accession>
<evidence type="ECO:0000256" key="2">
    <source>
        <dbReference type="ARBA" id="ARBA00022980"/>
    </source>
</evidence>
<evidence type="ECO:0000256" key="3">
    <source>
        <dbReference type="ARBA" id="ARBA00023274"/>
    </source>
</evidence>
<evidence type="ECO:0000256" key="6">
    <source>
        <dbReference type="SAM" id="MobiDB-lite"/>
    </source>
</evidence>
<dbReference type="GO" id="GO:0015934">
    <property type="term" value="C:large ribosomal subunit"/>
    <property type="evidence" value="ECO:0007669"/>
    <property type="project" value="InterPro"/>
</dbReference>
<dbReference type="NCBIfam" id="TIGR01031">
    <property type="entry name" value="rpmF_bact"/>
    <property type="match status" value="1"/>
</dbReference>
<dbReference type="GO" id="GO:0006412">
    <property type="term" value="P:translation"/>
    <property type="evidence" value="ECO:0007669"/>
    <property type="project" value="UniProtKB-UniRule"/>
</dbReference>
<dbReference type="InterPro" id="IPR044957">
    <property type="entry name" value="Ribosomal_bL32_bact"/>
</dbReference>